<keyword evidence="8" id="KW-0325">Glycoprotein</keyword>
<dbReference type="GO" id="GO:1905475">
    <property type="term" value="P:regulation of protein localization to membrane"/>
    <property type="evidence" value="ECO:0007669"/>
    <property type="project" value="TreeGrafter"/>
</dbReference>
<organism evidence="15 16">
    <name type="scientific">Oncorhynchus tshawytscha</name>
    <name type="common">Chinook salmon</name>
    <name type="synonym">Salmo tshawytscha</name>
    <dbReference type="NCBI Taxonomy" id="74940"/>
    <lineage>
        <taxon>Eukaryota</taxon>
        <taxon>Metazoa</taxon>
        <taxon>Chordata</taxon>
        <taxon>Craniata</taxon>
        <taxon>Vertebrata</taxon>
        <taxon>Euteleostomi</taxon>
        <taxon>Actinopterygii</taxon>
        <taxon>Neopterygii</taxon>
        <taxon>Teleostei</taxon>
        <taxon>Protacanthopterygii</taxon>
        <taxon>Salmoniformes</taxon>
        <taxon>Salmonidae</taxon>
        <taxon>Salmoninae</taxon>
        <taxon>Oncorhynchus</taxon>
    </lineage>
</organism>
<keyword evidence="4 12" id="KW-0336">GPI-anchor</keyword>
<accession>A0AAZ3SR55</accession>
<dbReference type="GO" id="GO:0016477">
    <property type="term" value="P:cell migration"/>
    <property type="evidence" value="ECO:0007669"/>
    <property type="project" value="TreeGrafter"/>
</dbReference>
<keyword evidence="7 12" id="KW-0472">Membrane</keyword>
<feature type="signal peptide" evidence="14">
    <location>
        <begin position="1"/>
        <end position="19"/>
    </location>
</feature>
<reference evidence="16" key="1">
    <citation type="journal article" date="2018" name="PLoS ONE">
        <title>Chinook salmon (Oncorhynchus tshawytscha) genome and transcriptome.</title>
        <authorList>
            <person name="Christensen K.A."/>
            <person name="Leong J.S."/>
            <person name="Sakhrani D."/>
            <person name="Biagi C.A."/>
            <person name="Minkley D.R."/>
            <person name="Withler R.E."/>
            <person name="Rondeau E.B."/>
            <person name="Koop B.F."/>
            <person name="Devlin R.H."/>
        </authorList>
    </citation>
    <scope>NUCLEOTIDE SEQUENCE [LARGE SCALE GENOMIC DNA]</scope>
</reference>
<dbReference type="GO" id="GO:0005886">
    <property type="term" value="C:plasma membrane"/>
    <property type="evidence" value="ECO:0007669"/>
    <property type="project" value="UniProtKB-SubCell"/>
</dbReference>
<name>A0AAZ3SR55_ONCTS</name>
<comment type="similarity">
    <text evidence="2 11">Belongs to the glypican family.</text>
</comment>
<evidence type="ECO:0000256" key="2">
    <source>
        <dbReference type="ARBA" id="ARBA00010260"/>
    </source>
</evidence>
<feature type="region of interest" description="Disordered" evidence="13">
    <location>
        <begin position="101"/>
        <end position="140"/>
    </location>
</feature>
<keyword evidence="6 12" id="KW-0654">Proteoglycan</keyword>
<keyword evidence="10 12" id="KW-0449">Lipoprotein</keyword>
<dbReference type="PANTHER" id="PTHR10822">
    <property type="entry name" value="GLYPICAN"/>
    <property type="match status" value="1"/>
</dbReference>
<dbReference type="GO" id="GO:0009966">
    <property type="term" value="P:regulation of signal transduction"/>
    <property type="evidence" value="ECO:0007669"/>
    <property type="project" value="InterPro"/>
</dbReference>
<evidence type="ECO:0000256" key="6">
    <source>
        <dbReference type="ARBA" id="ARBA00022974"/>
    </source>
</evidence>
<evidence type="ECO:0000256" key="7">
    <source>
        <dbReference type="ARBA" id="ARBA00023136"/>
    </source>
</evidence>
<dbReference type="PANTHER" id="PTHR10822:SF31">
    <property type="entry name" value="GLYPICAN-6"/>
    <property type="match status" value="1"/>
</dbReference>
<feature type="compositionally biased region" description="Low complexity" evidence="13">
    <location>
        <begin position="122"/>
        <end position="140"/>
    </location>
</feature>
<evidence type="ECO:0000256" key="14">
    <source>
        <dbReference type="SAM" id="SignalP"/>
    </source>
</evidence>
<evidence type="ECO:0000256" key="12">
    <source>
        <dbReference type="RuleBase" id="RU003519"/>
    </source>
</evidence>
<feature type="chain" id="PRO_5044235114" description="Glypican-1" evidence="14">
    <location>
        <begin position="20"/>
        <end position="140"/>
    </location>
</feature>
<evidence type="ECO:0000256" key="11">
    <source>
        <dbReference type="RuleBase" id="RU003518"/>
    </source>
</evidence>
<dbReference type="Pfam" id="PF01153">
    <property type="entry name" value="Glypican"/>
    <property type="match status" value="1"/>
</dbReference>
<evidence type="ECO:0000256" key="10">
    <source>
        <dbReference type="ARBA" id="ARBA00023288"/>
    </source>
</evidence>
<comment type="function">
    <text evidence="12">Cell surface proteoglycan.</text>
</comment>
<comment type="subcellular location">
    <subcellularLocation>
        <location evidence="1 12">Cell membrane</location>
        <topology evidence="1 12">Lipid-anchor</topology>
        <topology evidence="1 12">GPI-anchor</topology>
    </subcellularLocation>
</comment>
<reference evidence="15" key="2">
    <citation type="submission" date="2025-08" db="UniProtKB">
        <authorList>
            <consortium name="Ensembl"/>
        </authorList>
    </citation>
    <scope>IDENTIFICATION</scope>
</reference>
<dbReference type="AlphaFoldDB" id="A0AAZ3SR55"/>
<protein>
    <recommendedName>
        <fullName evidence="17">Glypican-1</fullName>
    </recommendedName>
</protein>
<evidence type="ECO:0000256" key="13">
    <source>
        <dbReference type="SAM" id="MobiDB-lite"/>
    </source>
</evidence>
<dbReference type="GO" id="GO:0009986">
    <property type="term" value="C:cell surface"/>
    <property type="evidence" value="ECO:0007669"/>
    <property type="project" value="TreeGrafter"/>
</dbReference>
<dbReference type="GeneTree" id="ENSGT01050000244897"/>
<keyword evidence="16" id="KW-1185">Reference proteome</keyword>
<evidence type="ECO:0000256" key="4">
    <source>
        <dbReference type="ARBA" id="ARBA00022622"/>
    </source>
</evidence>
<reference evidence="15" key="3">
    <citation type="submission" date="2025-09" db="UniProtKB">
        <authorList>
            <consortium name="Ensembl"/>
        </authorList>
    </citation>
    <scope>IDENTIFICATION</scope>
</reference>
<evidence type="ECO:0008006" key="17">
    <source>
        <dbReference type="Google" id="ProtNLM"/>
    </source>
</evidence>
<dbReference type="Ensembl" id="ENSOTST00005143339.1">
    <property type="protein sequence ID" value="ENSOTSP00005155740.1"/>
    <property type="gene ID" value="ENSOTSG00005054320.1"/>
</dbReference>
<dbReference type="Proteomes" id="UP000694402">
    <property type="component" value="Unassembled WGS sequence"/>
</dbReference>
<sequence>MLRYQTVLWTFSLLSVAAGSDFKARNCSGVKEAAIAKGFSFENVPLQQMSGDHLRVCPQGNTCCSSEMEDKFGQQSKLELENLVDETSKELRSTFVSRHKKFDGIGGRGSKSTSKSGEDPLSSAKSISGSISDPPSNSSS</sequence>
<dbReference type="GO" id="GO:0005576">
    <property type="term" value="C:extracellular region"/>
    <property type="evidence" value="ECO:0007669"/>
    <property type="project" value="TreeGrafter"/>
</dbReference>
<keyword evidence="9 12" id="KW-0357">Heparan sulfate</keyword>
<dbReference type="GO" id="GO:0098552">
    <property type="term" value="C:side of membrane"/>
    <property type="evidence" value="ECO:0007669"/>
    <property type="project" value="UniProtKB-KW"/>
</dbReference>
<keyword evidence="5 14" id="KW-0732">Signal</keyword>
<evidence type="ECO:0000256" key="5">
    <source>
        <dbReference type="ARBA" id="ARBA00022729"/>
    </source>
</evidence>
<evidence type="ECO:0000256" key="1">
    <source>
        <dbReference type="ARBA" id="ARBA00004609"/>
    </source>
</evidence>
<proteinExistence type="inferred from homology"/>
<keyword evidence="3" id="KW-1003">Cell membrane</keyword>
<evidence type="ECO:0000256" key="8">
    <source>
        <dbReference type="ARBA" id="ARBA00023180"/>
    </source>
</evidence>
<evidence type="ECO:0000256" key="9">
    <source>
        <dbReference type="ARBA" id="ARBA00023207"/>
    </source>
</evidence>
<dbReference type="GO" id="GO:0045202">
    <property type="term" value="C:synapse"/>
    <property type="evidence" value="ECO:0007669"/>
    <property type="project" value="TreeGrafter"/>
</dbReference>
<evidence type="ECO:0000256" key="3">
    <source>
        <dbReference type="ARBA" id="ARBA00022475"/>
    </source>
</evidence>
<evidence type="ECO:0000313" key="15">
    <source>
        <dbReference type="Ensembl" id="ENSOTSP00005155740.1"/>
    </source>
</evidence>
<evidence type="ECO:0000313" key="16">
    <source>
        <dbReference type="Proteomes" id="UP000694402"/>
    </source>
</evidence>
<dbReference type="InterPro" id="IPR001863">
    <property type="entry name" value="Glypican"/>
</dbReference>